<gene>
    <name evidence="2" type="ORF">NQ317_008647</name>
</gene>
<protein>
    <submittedName>
        <fullName evidence="2">Uncharacterized protein</fullName>
    </submittedName>
</protein>
<keyword evidence="3" id="KW-1185">Reference proteome</keyword>
<evidence type="ECO:0000256" key="1">
    <source>
        <dbReference type="SAM" id="MobiDB-lite"/>
    </source>
</evidence>
<sequence>MRVKSCNVKQLNHEEIVVKLLQLVLDNNQKKVNDENTGNAAGPTEADRHIADILEKLRNESNVDTLQKILDGLKKDSAEGGETGVADHHEPVQPGGEEGEELERITSDFGVQKQ</sequence>
<organism evidence="2 3">
    <name type="scientific">Molorchus minor</name>
    <dbReference type="NCBI Taxonomy" id="1323400"/>
    <lineage>
        <taxon>Eukaryota</taxon>
        <taxon>Metazoa</taxon>
        <taxon>Ecdysozoa</taxon>
        <taxon>Arthropoda</taxon>
        <taxon>Hexapoda</taxon>
        <taxon>Insecta</taxon>
        <taxon>Pterygota</taxon>
        <taxon>Neoptera</taxon>
        <taxon>Endopterygota</taxon>
        <taxon>Coleoptera</taxon>
        <taxon>Polyphaga</taxon>
        <taxon>Cucujiformia</taxon>
        <taxon>Chrysomeloidea</taxon>
        <taxon>Cerambycidae</taxon>
        <taxon>Lamiinae</taxon>
        <taxon>Monochamini</taxon>
        <taxon>Molorchus</taxon>
    </lineage>
</organism>
<accession>A0ABQ9K369</accession>
<evidence type="ECO:0000313" key="2">
    <source>
        <dbReference type="EMBL" id="KAJ8983945.1"/>
    </source>
</evidence>
<reference evidence="2" key="1">
    <citation type="journal article" date="2023" name="Insect Mol. Biol.">
        <title>Genome sequencing provides insights into the evolution of gene families encoding plant cell wall-degrading enzymes in longhorned beetles.</title>
        <authorList>
            <person name="Shin N.R."/>
            <person name="Okamura Y."/>
            <person name="Kirsch R."/>
            <person name="Pauchet Y."/>
        </authorList>
    </citation>
    <scope>NUCLEOTIDE SEQUENCE</scope>
    <source>
        <strain evidence="2">MMC_N1</strain>
    </source>
</reference>
<name>A0ABQ9K369_9CUCU</name>
<feature type="region of interest" description="Disordered" evidence="1">
    <location>
        <begin position="74"/>
        <end position="114"/>
    </location>
</feature>
<dbReference type="EMBL" id="JAPWTJ010000053">
    <property type="protein sequence ID" value="KAJ8983945.1"/>
    <property type="molecule type" value="Genomic_DNA"/>
</dbReference>
<proteinExistence type="predicted"/>
<dbReference type="Proteomes" id="UP001162164">
    <property type="component" value="Unassembled WGS sequence"/>
</dbReference>
<evidence type="ECO:0000313" key="3">
    <source>
        <dbReference type="Proteomes" id="UP001162164"/>
    </source>
</evidence>
<comment type="caution">
    <text evidence="2">The sequence shown here is derived from an EMBL/GenBank/DDBJ whole genome shotgun (WGS) entry which is preliminary data.</text>
</comment>